<keyword evidence="2 4" id="KW-0195">Cyclin</keyword>
<dbReference type="InterPro" id="IPR004367">
    <property type="entry name" value="Cyclin_C-dom"/>
</dbReference>
<feature type="domain" description="Cyclin C-terminal" evidence="7">
    <location>
        <begin position="197"/>
        <end position="316"/>
    </location>
</feature>
<dbReference type="OrthoDB" id="5590282at2759"/>
<dbReference type="InterPro" id="IPR036915">
    <property type="entry name" value="Cyclin-like_sf"/>
</dbReference>
<comment type="caution">
    <text evidence="8">The sequence shown here is derived from an EMBL/GenBank/DDBJ whole genome shotgun (WGS) entry which is preliminary data.</text>
</comment>
<sequence length="320" mass="36048">MADMDAAAASKRPPLNDVSNKGAMSGGYDKAQSAPASDSACDMMVEPESFNLDPLTVRDPQLCHHYTKEIYSYLRDLELEHRVAPQFMQSQRDINATMRGILIDWLVEVAEEYRLESETLYLAVNYIDRFLSHVPVNRSKLQLVGVTCMLVASKYEEIHPPAVDEFVYISDNTYKREEILHMEGMVLNRLNFELSVATAKVFINRFLKAARAGECDSTTEMLCKYLTELTLQEYSFVKYRPSEVAAAALRLALHTMRLPAWTPLLEATSGYSAEDLNGCVAEVLASFRKAETNNLQAVREKYSHAKFLCVSTLTPPDLPP</sequence>
<accession>A0A0M0JCK3</accession>
<dbReference type="InterPro" id="IPR006671">
    <property type="entry name" value="Cyclin_N"/>
</dbReference>
<dbReference type="PANTHER" id="PTHR10177">
    <property type="entry name" value="CYCLINS"/>
    <property type="match status" value="1"/>
</dbReference>
<keyword evidence="3" id="KW-0131">Cell cycle</keyword>
<dbReference type="PIRSF" id="PIRSF001771">
    <property type="entry name" value="Cyclin_A_B_D_E"/>
    <property type="match status" value="1"/>
</dbReference>
<reference evidence="9" key="1">
    <citation type="journal article" date="2015" name="PLoS Genet.">
        <title>Genome Sequence and Transcriptome Analyses of Chrysochromulina tobin: Metabolic Tools for Enhanced Algal Fitness in the Prominent Order Prymnesiales (Haptophyceae).</title>
        <authorList>
            <person name="Hovde B.T."/>
            <person name="Deodato C.R."/>
            <person name="Hunsperger H.M."/>
            <person name="Ryken S.A."/>
            <person name="Yost W."/>
            <person name="Jha R.K."/>
            <person name="Patterson J."/>
            <person name="Monnat R.J. Jr."/>
            <person name="Barlow S.B."/>
            <person name="Starkenburg S.R."/>
            <person name="Cattolico R.A."/>
        </authorList>
    </citation>
    <scope>NUCLEOTIDE SEQUENCE</scope>
    <source>
        <strain evidence="9">CCMP291</strain>
    </source>
</reference>
<dbReference type="EMBL" id="JWZX01003114">
    <property type="protein sequence ID" value="KOO24210.1"/>
    <property type="molecule type" value="Genomic_DNA"/>
</dbReference>
<dbReference type="PROSITE" id="PS00292">
    <property type="entry name" value="CYCLINS"/>
    <property type="match status" value="1"/>
</dbReference>
<evidence type="ECO:0000256" key="2">
    <source>
        <dbReference type="ARBA" id="ARBA00023127"/>
    </source>
</evidence>
<protein>
    <submittedName>
        <fullName evidence="8">Uncharacterized protein</fullName>
    </submittedName>
</protein>
<dbReference type="SUPFAM" id="SSF47954">
    <property type="entry name" value="Cyclin-like"/>
    <property type="match status" value="2"/>
</dbReference>
<keyword evidence="9" id="KW-1185">Reference proteome</keyword>
<dbReference type="CDD" id="cd20504">
    <property type="entry name" value="CYCLIN_CCNA_rpt1"/>
    <property type="match status" value="1"/>
</dbReference>
<dbReference type="AlphaFoldDB" id="A0A0M0JCK3"/>
<dbReference type="Gene3D" id="1.10.472.10">
    <property type="entry name" value="Cyclin-like"/>
    <property type="match status" value="2"/>
</dbReference>
<feature type="domain" description="Cyclin-like" evidence="6">
    <location>
        <begin position="201"/>
        <end position="285"/>
    </location>
</feature>
<gene>
    <name evidence="8" type="ORF">Ctob_001548</name>
</gene>
<dbReference type="GO" id="GO:0051301">
    <property type="term" value="P:cell division"/>
    <property type="evidence" value="ECO:0007669"/>
    <property type="project" value="UniProtKB-KW"/>
</dbReference>
<dbReference type="InterPro" id="IPR046965">
    <property type="entry name" value="Cyclin_A/B-like"/>
</dbReference>
<feature type="domain" description="Cyclin-like" evidence="6">
    <location>
        <begin position="104"/>
        <end position="188"/>
    </location>
</feature>
<evidence type="ECO:0000256" key="5">
    <source>
        <dbReference type="SAM" id="MobiDB-lite"/>
    </source>
</evidence>
<dbReference type="FunFam" id="1.10.472.10:FF:000167">
    <property type="entry name" value="Mitotic cyclin 6"/>
    <property type="match status" value="1"/>
</dbReference>
<dbReference type="SMART" id="SM00385">
    <property type="entry name" value="CYCLIN"/>
    <property type="match status" value="2"/>
</dbReference>
<feature type="region of interest" description="Disordered" evidence="5">
    <location>
        <begin position="1"/>
        <end position="31"/>
    </location>
</feature>
<proteinExistence type="inferred from homology"/>
<dbReference type="SMART" id="SM01332">
    <property type="entry name" value="Cyclin_C"/>
    <property type="match status" value="1"/>
</dbReference>
<evidence type="ECO:0000259" key="6">
    <source>
        <dbReference type="SMART" id="SM00385"/>
    </source>
</evidence>
<evidence type="ECO:0000313" key="8">
    <source>
        <dbReference type="EMBL" id="KOO24210.1"/>
    </source>
</evidence>
<evidence type="ECO:0000313" key="9">
    <source>
        <dbReference type="Proteomes" id="UP000037460"/>
    </source>
</evidence>
<evidence type="ECO:0000256" key="4">
    <source>
        <dbReference type="RuleBase" id="RU000383"/>
    </source>
</evidence>
<dbReference type="FunFam" id="1.10.472.10:FF:000013">
    <property type="entry name" value="Cyclin A1"/>
    <property type="match status" value="1"/>
</dbReference>
<evidence type="ECO:0000259" key="7">
    <source>
        <dbReference type="SMART" id="SM01332"/>
    </source>
</evidence>
<dbReference type="InterPro" id="IPR013763">
    <property type="entry name" value="Cyclin-like_dom"/>
</dbReference>
<evidence type="ECO:0000256" key="1">
    <source>
        <dbReference type="ARBA" id="ARBA00022618"/>
    </source>
</evidence>
<organism evidence="8 9">
    <name type="scientific">Chrysochromulina tobinii</name>
    <dbReference type="NCBI Taxonomy" id="1460289"/>
    <lineage>
        <taxon>Eukaryota</taxon>
        <taxon>Haptista</taxon>
        <taxon>Haptophyta</taxon>
        <taxon>Prymnesiophyceae</taxon>
        <taxon>Prymnesiales</taxon>
        <taxon>Chrysochromulinaceae</taxon>
        <taxon>Chrysochromulina</taxon>
    </lineage>
</organism>
<evidence type="ECO:0000256" key="3">
    <source>
        <dbReference type="ARBA" id="ARBA00023306"/>
    </source>
</evidence>
<dbReference type="Pfam" id="PF00134">
    <property type="entry name" value="Cyclin_N"/>
    <property type="match status" value="1"/>
</dbReference>
<dbReference type="GO" id="GO:0044772">
    <property type="term" value="P:mitotic cell cycle phase transition"/>
    <property type="evidence" value="ECO:0007669"/>
    <property type="project" value="InterPro"/>
</dbReference>
<keyword evidence="1" id="KW-0132">Cell division</keyword>
<dbReference type="InterPro" id="IPR039361">
    <property type="entry name" value="Cyclin"/>
</dbReference>
<dbReference type="Pfam" id="PF02984">
    <property type="entry name" value="Cyclin_C"/>
    <property type="match status" value="1"/>
</dbReference>
<name>A0A0M0JCK3_9EUKA</name>
<comment type="similarity">
    <text evidence="4">Belongs to the cyclin family.</text>
</comment>
<dbReference type="InterPro" id="IPR048258">
    <property type="entry name" value="Cyclins_cyclin-box"/>
</dbReference>
<dbReference type="Proteomes" id="UP000037460">
    <property type="component" value="Unassembled WGS sequence"/>
</dbReference>
<dbReference type="GO" id="GO:0016538">
    <property type="term" value="F:cyclin-dependent protein serine/threonine kinase regulator activity"/>
    <property type="evidence" value="ECO:0007669"/>
    <property type="project" value="InterPro"/>
</dbReference>